<name>A0A6J7GAA0_9ZZZZ</name>
<dbReference type="Pfam" id="PF00753">
    <property type="entry name" value="Lactamase_B"/>
    <property type="match status" value="1"/>
</dbReference>
<reference evidence="2" key="1">
    <citation type="submission" date="2020-05" db="EMBL/GenBank/DDBJ databases">
        <authorList>
            <person name="Chiriac C."/>
            <person name="Salcher M."/>
            <person name="Ghai R."/>
            <person name="Kavagutti S V."/>
        </authorList>
    </citation>
    <scope>NUCLEOTIDE SEQUENCE</scope>
</reference>
<proteinExistence type="predicted"/>
<organism evidence="2">
    <name type="scientific">freshwater metagenome</name>
    <dbReference type="NCBI Taxonomy" id="449393"/>
    <lineage>
        <taxon>unclassified sequences</taxon>
        <taxon>metagenomes</taxon>
        <taxon>ecological metagenomes</taxon>
    </lineage>
</organism>
<dbReference type="PANTHER" id="PTHR46233:SF1">
    <property type="entry name" value="CONSERVED PROTEIN"/>
    <property type="match status" value="1"/>
</dbReference>
<protein>
    <submittedName>
        <fullName evidence="2">Unannotated protein</fullName>
    </submittedName>
</protein>
<dbReference type="Gene3D" id="3.60.15.10">
    <property type="entry name" value="Ribonuclease Z/Hydroxyacylglutathione hydrolase-like"/>
    <property type="match status" value="1"/>
</dbReference>
<dbReference type="SUPFAM" id="SSF56281">
    <property type="entry name" value="Metallo-hydrolase/oxidoreductase"/>
    <property type="match status" value="1"/>
</dbReference>
<dbReference type="PANTHER" id="PTHR46233">
    <property type="entry name" value="HYDROXYACYLGLUTATHIONE HYDROLASE GLOC"/>
    <property type="match status" value="1"/>
</dbReference>
<gene>
    <name evidence="2" type="ORF">UFOPK3576_00713</name>
</gene>
<dbReference type="EMBL" id="CAFBMO010000021">
    <property type="protein sequence ID" value="CAB4905171.1"/>
    <property type="molecule type" value="Genomic_DNA"/>
</dbReference>
<dbReference type="SMART" id="SM00849">
    <property type="entry name" value="Lactamase_B"/>
    <property type="match status" value="1"/>
</dbReference>
<dbReference type="InterPro" id="IPR036866">
    <property type="entry name" value="RibonucZ/Hydroxyglut_hydro"/>
</dbReference>
<feature type="domain" description="Metallo-beta-lactamase" evidence="1">
    <location>
        <begin position="31"/>
        <end position="195"/>
    </location>
</feature>
<evidence type="ECO:0000313" key="2">
    <source>
        <dbReference type="EMBL" id="CAB4905171.1"/>
    </source>
</evidence>
<evidence type="ECO:0000259" key="1">
    <source>
        <dbReference type="SMART" id="SM00849"/>
    </source>
</evidence>
<dbReference type="InterPro" id="IPR051453">
    <property type="entry name" value="MBL_Glyoxalase_II"/>
</dbReference>
<dbReference type="CDD" id="cd06262">
    <property type="entry name" value="metallo-hydrolase-like_MBL-fold"/>
    <property type="match status" value="1"/>
</dbReference>
<accession>A0A6J7GAA0</accession>
<dbReference type="InterPro" id="IPR001279">
    <property type="entry name" value="Metallo-B-lactamas"/>
</dbReference>
<dbReference type="AlphaFoldDB" id="A0A6J7GAA0"/>
<sequence length="216" mass="23606">MYTGNVRVGGPGDVRELPHLIITKLAVGDYNNNSYLLRCRETGEQALIDAAAETDRLLVLTGDTLKTVITTHQHQDHWGSLADVVRATGATTMAHPIDAPGIPVPTDVYLEEGSRLQIGKVHLRVIHLIGHTDGSIAFVYEDPEGTTHLFTGDCLFPGGVGNTWGDPAAFNSLLDGVESKIFDAYADETWIYPGHGEDTTLGEQRPHLLAWRQRGW</sequence>